<evidence type="ECO:0000256" key="1">
    <source>
        <dbReference type="SAM" id="MobiDB-lite"/>
    </source>
</evidence>
<evidence type="ECO:0000313" key="3">
    <source>
        <dbReference type="Proteomes" id="UP001500151"/>
    </source>
</evidence>
<accession>A0ABN3S186</accession>
<feature type="region of interest" description="Disordered" evidence="1">
    <location>
        <begin position="24"/>
        <end position="83"/>
    </location>
</feature>
<feature type="region of interest" description="Disordered" evidence="1">
    <location>
        <begin position="121"/>
        <end position="267"/>
    </location>
</feature>
<reference evidence="2 3" key="1">
    <citation type="journal article" date="2019" name="Int. J. Syst. Evol. Microbiol.">
        <title>The Global Catalogue of Microorganisms (GCM) 10K type strain sequencing project: providing services to taxonomists for standard genome sequencing and annotation.</title>
        <authorList>
            <consortium name="The Broad Institute Genomics Platform"/>
            <consortium name="The Broad Institute Genome Sequencing Center for Infectious Disease"/>
            <person name="Wu L."/>
            <person name="Ma J."/>
        </authorList>
    </citation>
    <scope>NUCLEOTIDE SEQUENCE [LARGE SCALE GENOMIC DNA]</scope>
    <source>
        <strain evidence="2 3">JCM 4524</strain>
    </source>
</reference>
<name>A0ABN3S186_9ACTN</name>
<protein>
    <recommendedName>
        <fullName evidence="4">Transcription regulator TrmB N-terminal domain-containing protein</fullName>
    </recommendedName>
</protein>
<feature type="compositionally biased region" description="Basic and acidic residues" evidence="1">
    <location>
        <begin position="25"/>
        <end position="34"/>
    </location>
</feature>
<feature type="compositionally biased region" description="Acidic residues" evidence="1">
    <location>
        <begin position="175"/>
        <end position="194"/>
    </location>
</feature>
<evidence type="ECO:0008006" key="4">
    <source>
        <dbReference type="Google" id="ProtNLM"/>
    </source>
</evidence>
<dbReference type="InterPro" id="IPR036390">
    <property type="entry name" value="WH_DNA-bd_sf"/>
</dbReference>
<feature type="compositionally biased region" description="Basic and acidic residues" evidence="1">
    <location>
        <begin position="140"/>
        <end position="150"/>
    </location>
</feature>
<evidence type="ECO:0000313" key="2">
    <source>
        <dbReference type="EMBL" id="GAA2662907.1"/>
    </source>
</evidence>
<comment type="caution">
    <text evidence="2">The sequence shown here is derived from an EMBL/GenBank/DDBJ whole genome shotgun (WGS) entry which is preliminary data.</text>
</comment>
<dbReference type="EMBL" id="BAAASJ010000124">
    <property type="protein sequence ID" value="GAA2662907.1"/>
    <property type="molecule type" value="Genomic_DNA"/>
</dbReference>
<gene>
    <name evidence="2" type="ORF">GCM10010307_82350</name>
</gene>
<dbReference type="Proteomes" id="UP001500151">
    <property type="component" value="Unassembled WGS sequence"/>
</dbReference>
<organism evidence="2 3">
    <name type="scientific">Streptomyces vastus</name>
    <dbReference type="NCBI Taxonomy" id="285451"/>
    <lineage>
        <taxon>Bacteria</taxon>
        <taxon>Bacillati</taxon>
        <taxon>Actinomycetota</taxon>
        <taxon>Actinomycetes</taxon>
        <taxon>Kitasatosporales</taxon>
        <taxon>Streptomycetaceae</taxon>
        <taxon>Streptomyces</taxon>
    </lineage>
</organism>
<dbReference type="SUPFAM" id="SSF46785">
    <property type="entry name" value="Winged helix' DNA-binding domain"/>
    <property type="match status" value="1"/>
</dbReference>
<proteinExistence type="predicted"/>
<keyword evidence="3" id="KW-1185">Reference proteome</keyword>
<sequence length="339" mass="35271">MVVADDPSGLTDHRQPARATALFARENRDAHAPDEPCGPPTRTRTPAGDLNHDIHTERGSLMSDTTTDGTRTRHAAPAPEPLAQLTGAPAAIYTELTGLTESATAAELALAAGLGRSTTGKALTTLEEHGLAVRTPGGHDGPRRAPDHWRAAPTPETNGDAPRSHEPADTQPESPDTDSPEPIENSTADEDAPADEAAPADGTMDAPTAPATEAPQDAEHSEGDDTGENEPPTDGSSDGSKNEDPPAPQTGAGRQTTPTEAIILPGEKKRLAPGALRHMVIDHLEAHPCEAFTATKISRVIEKSSGAIANALVTLARQGIAEQVSDKPRTYRLAAPEGN</sequence>